<dbReference type="AlphaFoldDB" id="A0AAN6W089"/>
<organism evidence="2 3">
    <name type="scientific">Triangularia setosa</name>
    <dbReference type="NCBI Taxonomy" id="2587417"/>
    <lineage>
        <taxon>Eukaryota</taxon>
        <taxon>Fungi</taxon>
        <taxon>Dikarya</taxon>
        <taxon>Ascomycota</taxon>
        <taxon>Pezizomycotina</taxon>
        <taxon>Sordariomycetes</taxon>
        <taxon>Sordariomycetidae</taxon>
        <taxon>Sordariales</taxon>
        <taxon>Podosporaceae</taxon>
        <taxon>Triangularia</taxon>
    </lineage>
</organism>
<name>A0AAN6W089_9PEZI</name>
<sequence length="103" mass="11312">MANEILCMCVCVCVCVCVCNYNYPDAKDLNTARMIFSGLLSNVKSEIQNLGILFFWDAARGKVRFKFKGMQSLGSVGGEVSRSCIAVQLPLGVVVCSHEKRAR</sequence>
<protein>
    <recommendedName>
        <fullName evidence="4">Secreted protein</fullName>
    </recommendedName>
</protein>
<feature type="chain" id="PRO_5043036955" description="Secreted protein" evidence="1">
    <location>
        <begin position="20"/>
        <end position="103"/>
    </location>
</feature>
<reference evidence="2" key="1">
    <citation type="journal article" date="2023" name="Mol. Phylogenet. Evol.">
        <title>Genome-scale phylogeny and comparative genomics of the fungal order Sordariales.</title>
        <authorList>
            <person name="Hensen N."/>
            <person name="Bonometti L."/>
            <person name="Westerberg I."/>
            <person name="Brannstrom I.O."/>
            <person name="Guillou S."/>
            <person name="Cros-Aarteil S."/>
            <person name="Calhoun S."/>
            <person name="Haridas S."/>
            <person name="Kuo A."/>
            <person name="Mondo S."/>
            <person name="Pangilinan J."/>
            <person name="Riley R."/>
            <person name="LaButti K."/>
            <person name="Andreopoulos B."/>
            <person name="Lipzen A."/>
            <person name="Chen C."/>
            <person name="Yan M."/>
            <person name="Daum C."/>
            <person name="Ng V."/>
            <person name="Clum A."/>
            <person name="Steindorff A."/>
            <person name="Ohm R.A."/>
            <person name="Martin F."/>
            <person name="Silar P."/>
            <person name="Natvig D.O."/>
            <person name="Lalanne C."/>
            <person name="Gautier V."/>
            <person name="Ament-Velasquez S.L."/>
            <person name="Kruys A."/>
            <person name="Hutchinson M.I."/>
            <person name="Powell A.J."/>
            <person name="Barry K."/>
            <person name="Miller A.N."/>
            <person name="Grigoriev I.V."/>
            <person name="Debuchy R."/>
            <person name="Gladieux P."/>
            <person name="Hiltunen Thoren M."/>
            <person name="Johannesson H."/>
        </authorList>
    </citation>
    <scope>NUCLEOTIDE SEQUENCE</scope>
    <source>
        <strain evidence="2">CBS 892.96</strain>
    </source>
</reference>
<evidence type="ECO:0000313" key="3">
    <source>
        <dbReference type="Proteomes" id="UP001302321"/>
    </source>
</evidence>
<dbReference type="EMBL" id="MU866497">
    <property type="protein sequence ID" value="KAK4171841.1"/>
    <property type="molecule type" value="Genomic_DNA"/>
</dbReference>
<dbReference type="Proteomes" id="UP001302321">
    <property type="component" value="Unassembled WGS sequence"/>
</dbReference>
<evidence type="ECO:0000256" key="1">
    <source>
        <dbReference type="SAM" id="SignalP"/>
    </source>
</evidence>
<evidence type="ECO:0000313" key="2">
    <source>
        <dbReference type="EMBL" id="KAK4171841.1"/>
    </source>
</evidence>
<evidence type="ECO:0008006" key="4">
    <source>
        <dbReference type="Google" id="ProtNLM"/>
    </source>
</evidence>
<accession>A0AAN6W089</accession>
<feature type="signal peptide" evidence="1">
    <location>
        <begin position="1"/>
        <end position="19"/>
    </location>
</feature>
<comment type="caution">
    <text evidence="2">The sequence shown here is derived from an EMBL/GenBank/DDBJ whole genome shotgun (WGS) entry which is preliminary data.</text>
</comment>
<keyword evidence="3" id="KW-1185">Reference proteome</keyword>
<gene>
    <name evidence="2" type="ORF">QBC36DRAFT_339165</name>
</gene>
<keyword evidence="1" id="KW-0732">Signal</keyword>
<proteinExistence type="predicted"/>
<reference evidence="2" key="2">
    <citation type="submission" date="2023-05" db="EMBL/GenBank/DDBJ databases">
        <authorList>
            <consortium name="Lawrence Berkeley National Laboratory"/>
            <person name="Steindorff A."/>
            <person name="Hensen N."/>
            <person name="Bonometti L."/>
            <person name="Westerberg I."/>
            <person name="Brannstrom I.O."/>
            <person name="Guillou S."/>
            <person name="Cros-Aarteil S."/>
            <person name="Calhoun S."/>
            <person name="Haridas S."/>
            <person name="Kuo A."/>
            <person name="Mondo S."/>
            <person name="Pangilinan J."/>
            <person name="Riley R."/>
            <person name="Labutti K."/>
            <person name="Andreopoulos B."/>
            <person name="Lipzen A."/>
            <person name="Chen C."/>
            <person name="Yanf M."/>
            <person name="Daum C."/>
            <person name="Ng V."/>
            <person name="Clum A."/>
            <person name="Ohm R."/>
            <person name="Martin F."/>
            <person name="Silar P."/>
            <person name="Natvig D."/>
            <person name="Lalanne C."/>
            <person name="Gautier V."/>
            <person name="Ament-Velasquez S.L."/>
            <person name="Kruys A."/>
            <person name="Hutchinson M.I."/>
            <person name="Powell A.J."/>
            <person name="Barry K."/>
            <person name="Miller A.N."/>
            <person name="Grigoriev I.V."/>
            <person name="Debuchy R."/>
            <person name="Gladieux P."/>
            <person name="Thoren M.H."/>
            <person name="Johannesson H."/>
        </authorList>
    </citation>
    <scope>NUCLEOTIDE SEQUENCE</scope>
    <source>
        <strain evidence="2">CBS 892.96</strain>
    </source>
</reference>